<gene>
    <name evidence="5" type="ORF">TNO020_260050</name>
</gene>
<proteinExistence type="predicted"/>
<dbReference type="InterPro" id="IPR050280">
    <property type="entry name" value="OMP_Chaperone_SurA"/>
</dbReference>
<dbReference type="EC" id="5.2.1.8" evidence="5"/>
<keyword evidence="2 5" id="KW-0413">Isomerase</keyword>
<dbReference type="InterPro" id="IPR046357">
    <property type="entry name" value="PPIase_dom_sf"/>
</dbReference>
<dbReference type="RefSeq" id="WP_233861873.1">
    <property type="nucleotide sequence ID" value="NZ_JAFMUR010000005.1"/>
</dbReference>
<dbReference type="SUPFAM" id="SSF109998">
    <property type="entry name" value="Triger factor/SurA peptide-binding domain-like"/>
    <property type="match status" value="1"/>
</dbReference>
<dbReference type="Proteomes" id="UP000234211">
    <property type="component" value="Unassembled WGS sequence"/>
</dbReference>
<dbReference type="SUPFAM" id="SSF54534">
    <property type="entry name" value="FKBP-like"/>
    <property type="match status" value="2"/>
</dbReference>
<keyword evidence="6" id="KW-1185">Reference proteome</keyword>
<protein>
    <submittedName>
        <fullName evidence="5">Peptidylprolyl isomerase</fullName>
        <ecNumber evidence="5">5.2.1.8</ecNumber>
    </submittedName>
</protein>
<dbReference type="AlphaFoldDB" id="A0A2H1YGM8"/>
<evidence type="ECO:0000259" key="4">
    <source>
        <dbReference type="PROSITE" id="PS50198"/>
    </source>
</evidence>
<reference evidence="6" key="1">
    <citation type="submission" date="2017-11" db="EMBL/GenBank/DDBJ databases">
        <authorList>
            <person name="Duchaud E."/>
        </authorList>
    </citation>
    <scope>NUCLEOTIDE SEQUENCE [LARGE SCALE GENOMIC DNA]</scope>
    <source>
        <strain evidence="6">Tenacibaculum sp. TNO020</strain>
    </source>
</reference>
<dbReference type="GeneID" id="86943874"/>
<dbReference type="InterPro" id="IPR000297">
    <property type="entry name" value="PPIase_PpiC"/>
</dbReference>
<dbReference type="EMBL" id="OENF01000019">
    <property type="protein sequence ID" value="SOS74623.1"/>
    <property type="molecule type" value="Genomic_DNA"/>
</dbReference>
<evidence type="ECO:0000256" key="3">
    <source>
        <dbReference type="SAM" id="SignalP"/>
    </source>
</evidence>
<evidence type="ECO:0000256" key="2">
    <source>
        <dbReference type="PROSITE-ProRule" id="PRU00278"/>
    </source>
</evidence>
<evidence type="ECO:0000313" key="5">
    <source>
        <dbReference type="EMBL" id="SOS74623.1"/>
    </source>
</evidence>
<evidence type="ECO:0000256" key="1">
    <source>
        <dbReference type="ARBA" id="ARBA00022729"/>
    </source>
</evidence>
<feature type="signal peptide" evidence="3">
    <location>
        <begin position="1"/>
        <end position="28"/>
    </location>
</feature>
<sequence length="465" mass="53141">MMPFKTKILKNTSILCAFLLATLTAINAQENTQQTKIDGVAVVIGKNIVLDSDIDKFKQEVEVRSEGKIKITDCEMLEELMQQKLLAHHGVIDSVVVAQADIDSRVKRSIAYFTNEYGSEEKVIKAYGFNDIEDLKKELSRVQKENLLIEKEQLKITEKIAVTPEEIRVYFKGLQDKNELPEIPAEVEIAQLVLKASPTAQEITRVIDKLTEIKKQVEAGASFKLKAIINSDDPSAAQNSGNMGIITKETNFVKEFKEVAFSLEEGQVSEPFKSPFGYHIILLNKIRGNGREVSHILLQPEIADEKLKETKETIQKVVKEIKDGTLTFEQAVKKYSEEEETKSNGGLIINPYTQETTFELTRMAPDLFGRISELNQGDLSDIFYDETREGEKMYKVIHLKTKTKTHKANIIDDYVRMQKFALAKKKEEQITKWSKEKIKETYIKLAKDYKKCTFKKDWKKEINTK</sequence>
<dbReference type="Gene3D" id="3.10.50.40">
    <property type="match status" value="2"/>
</dbReference>
<accession>A0A2H1YGM8</accession>
<evidence type="ECO:0000313" key="6">
    <source>
        <dbReference type="Proteomes" id="UP000234211"/>
    </source>
</evidence>
<dbReference type="PANTHER" id="PTHR47637:SF1">
    <property type="entry name" value="CHAPERONE SURA"/>
    <property type="match status" value="1"/>
</dbReference>
<dbReference type="InterPro" id="IPR027304">
    <property type="entry name" value="Trigger_fact/SurA_dom_sf"/>
</dbReference>
<dbReference type="Pfam" id="PF00639">
    <property type="entry name" value="Rotamase"/>
    <property type="match status" value="2"/>
</dbReference>
<dbReference type="PANTHER" id="PTHR47637">
    <property type="entry name" value="CHAPERONE SURA"/>
    <property type="match status" value="1"/>
</dbReference>
<feature type="chain" id="PRO_5013648540" evidence="3">
    <location>
        <begin position="29"/>
        <end position="465"/>
    </location>
</feature>
<name>A0A2H1YGM8_9FLAO</name>
<keyword evidence="1 3" id="KW-0732">Signal</keyword>
<dbReference type="PROSITE" id="PS50198">
    <property type="entry name" value="PPIC_PPIASE_2"/>
    <property type="match status" value="2"/>
</dbReference>
<feature type="domain" description="PpiC" evidence="4">
    <location>
        <begin position="184"/>
        <end position="285"/>
    </location>
</feature>
<keyword evidence="2" id="KW-0697">Rotamase</keyword>
<dbReference type="GO" id="GO:0003755">
    <property type="term" value="F:peptidyl-prolyl cis-trans isomerase activity"/>
    <property type="evidence" value="ECO:0007669"/>
    <property type="project" value="UniProtKB-KW"/>
</dbReference>
<feature type="domain" description="PpiC" evidence="4">
    <location>
        <begin position="288"/>
        <end position="398"/>
    </location>
</feature>
<organism evidence="5 6">
    <name type="scientific">Tenacibaculum piscium</name>
    <dbReference type="NCBI Taxonomy" id="1458515"/>
    <lineage>
        <taxon>Bacteria</taxon>
        <taxon>Pseudomonadati</taxon>
        <taxon>Bacteroidota</taxon>
        <taxon>Flavobacteriia</taxon>
        <taxon>Flavobacteriales</taxon>
        <taxon>Flavobacteriaceae</taxon>
        <taxon>Tenacibaculum</taxon>
    </lineage>
</organism>